<dbReference type="AlphaFoldDB" id="A0A939BA58"/>
<gene>
    <name evidence="3" type="ORF">H7U32_08080</name>
</gene>
<evidence type="ECO:0000313" key="3">
    <source>
        <dbReference type="EMBL" id="MBM6700248.1"/>
    </source>
</evidence>
<dbReference type="EMBL" id="JACLYU010000020">
    <property type="protein sequence ID" value="MBM6700248.1"/>
    <property type="molecule type" value="Genomic_DNA"/>
</dbReference>
<dbReference type="RefSeq" id="WP_204469568.1">
    <property type="nucleotide sequence ID" value="NZ_JACLYU010000020.1"/>
</dbReference>
<reference evidence="3" key="1">
    <citation type="submission" date="2020-08" db="EMBL/GenBank/DDBJ databases">
        <authorList>
            <person name="Cejkova D."/>
            <person name="Kubasova T."/>
            <person name="Jahodarova E."/>
            <person name="Rychlik I."/>
        </authorList>
    </citation>
    <scope>NUCLEOTIDE SEQUENCE</scope>
    <source>
        <strain evidence="3">An836</strain>
    </source>
</reference>
<dbReference type="GO" id="GO:0051301">
    <property type="term" value="P:cell division"/>
    <property type="evidence" value="ECO:0007669"/>
    <property type="project" value="UniProtKB-KW"/>
</dbReference>
<dbReference type="Proteomes" id="UP000718821">
    <property type="component" value="Unassembled WGS sequence"/>
</dbReference>
<feature type="coiled-coil region" evidence="1">
    <location>
        <begin position="148"/>
        <end position="175"/>
    </location>
</feature>
<feature type="compositionally biased region" description="Low complexity" evidence="2">
    <location>
        <begin position="21"/>
        <end position="31"/>
    </location>
</feature>
<organism evidence="3 4">
    <name type="scientific">Bifidobacterium pullorum subsp. saeculare</name>
    <dbReference type="NCBI Taxonomy" id="78257"/>
    <lineage>
        <taxon>Bacteria</taxon>
        <taxon>Bacillati</taxon>
        <taxon>Actinomycetota</taxon>
        <taxon>Actinomycetes</taxon>
        <taxon>Bifidobacteriales</taxon>
        <taxon>Bifidobacteriaceae</taxon>
        <taxon>Bifidobacterium</taxon>
    </lineage>
</organism>
<evidence type="ECO:0000313" key="4">
    <source>
        <dbReference type="Proteomes" id="UP000718821"/>
    </source>
</evidence>
<keyword evidence="3" id="KW-0131">Cell cycle</keyword>
<accession>A0A939BA58</accession>
<protein>
    <submittedName>
        <fullName evidence="3">Cell division protein</fullName>
    </submittedName>
</protein>
<feature type="compositionally biased region" description="Low complexity" evidence="2">
    <location>
        <begin position="46"/>
        <end position="66"/>
    </location>
</feature>
<comment type="caution">
    <text evidence="3">The sequence shown here is derived from an EMBL/GenBank/DDBJ whole genome shotgun (WGS) entry which is preliminary data.</text>
</comment>
<reference evidence="3" key="2">
    <citation type="journal article" date="2021" name="Sci. Rep.">
        <title>The distribution of antibiotic resistance genes in chicken gut microbiota commensals.</title>
        <authorList>
            <person name="Juricova H."/>
            <person name="Matiasovicova J."/>
            <person name="Kubasova T."/>
            <person name="Cejkova D."/>
            <person name="Rychlik I."/>
        </authorList>
    </citation>
    <scope>NUCLEOTIDE SEQUENCE</scope>
    <source>
        <strain evidence="3">An836</strain>
    </source>
</reference>
<keyword evidence="1" id="KW-0175">Coiled coil</keyword>
<keyword evidence="3" id="KW-0132">Cell division</keyword>
<name>A0A939BA58_9BIFI</name>
<sequence length="277" mass="29660">MSDDPRPTGYVDLTEDRTNETAATPAATAPGTPAPAPAAPAPTAPAAPAITEPYAPAPAPASASAPEDGGRRPVSPFPLPDLRDMPQEDSEEDAGRAEFTTVFDIIDKMDAALADAKAGLFSPTQVKVDRELFASYLTDLKRMLPVQLERASALMREAERRLEGAQTQANAIVASAQSRAADTIKEANEQAQFLAGQENVTELARQKARQILDTAQAKADHLTHGADDYSTKVMEALRQQLDKMGRDVDAGLNVLHERQKAAAQDLPHLDINDYPEA</sequence>
<proteinExistence type="predicted"/>
<evidence type="ECO:0000256" key="2">
    <source>
        <dbReference type="SAM" id="MobiDB-lite"/>
    </source>
</evidence>
<evidence type="ECO:0000256" key="1">
    <source>
        <dbReference type="SAM" id="Coils"/>
    </source>
</evidence>
<feature type="region of interest" description="Disordered" evidence="2">
    <location>
        <begin position="1"/>
        <end position="96"/>
    </location>
</feature>
<keyword evidence="4" id="KW-1185">Reference proteome</keyword>
<feature type="compositionally biased region" description="Pro residues" evidence="2">
    <location>
        <begin position="32"/>
        <end position="45"/>
    </location>
</feature>